<dbReference type="STRING" id="1427503.HE1_00554"/>
<keyword evidence="3" id="KW-1185">Reference proteome</keyword>
<gene>
    <name evidence="2" type="ORF">HE1_00554</name>
</gene>
<evidence type="ECO:0000313" key="3">
    <source>
        <dbReference type="Proteomes" id="UP000024842"/>
    </source>
</evidence>
<dbReference type="Pfam" id="PF05036">
    <property type="entry name" value="SPOR"/>
    <property type="match status" value="1"/>
</dbReference>
<sequence>MSVAHLSFDEATWVRVQSNTFHWICSGIKKVQNSGHKPFMILLGPFLNQSQAQKVINFFKKNHMSAVVVPLS</sequence>
<dbReference type="InterPro" id="IPR007730">
    <property type="entry name" value="SPOR-like_dom"/>
</dbReference>
<feature type="domain" description="SPOR" evidence="1">
    <location>
        <begin position="30"/>
        <end position="70"/>
    </location>
</feature>
<comment type="caution">
    <text evidence="2">The sequence shown here is derived from an EMBL/GenBank/DDBJ whole genome shotgun (WGS) entry which is preliminary data.</text>
</comment>
<organism evidence="2 3">
    <name type="scientific">Holospora elegans E1</name>
    <dbReference type="NCBI Taxonomy" id="1427503"/>
    <lineage>
        <taxon>Bacteria</taxon>
        <taxon>Pseudomonadati</taxon>
        <taxon>Pseudomonadota</taxon>
        <taxon>Alphaproteobacteria</taxon>
        <taxon>Holosporales</taxon>
        <taxon>Holosporaceae</taxon>
        <taxon>Holospora</taxon>
    </lineage>
</organism>
<dbReference type="AlphaFoldDB" id="A0A023DXQ6"/>
<accession>A0A023DXQ6</accession>
<dbReference type="GO" id="GO:0042834">
    <property type="term" value="F:peptidoglycan binding"/>
    <property type="evidence" value="ECO:0007669"/>
    <property type="project" value="InterPro"/>
</dbReference>
<dbReference type="EMBL" id="BAUP01000073">
    <property type="protein sequence ID" value="GAJ46228.1"/>
    <property type="molecule type" value="Genomic_DNA"/>
</dbReference>
<protein>
    <recommendedName>
        <fullName evidence="1">SPOR domain-containing protein</fullName>
    </recommendedName>
</protein>
<name>A0A023DXQ6_9PROT</name>
<evidence type="ECO:0000259" key="1">
    <source>
        <dbReference type="Pfam" id="PF05036"/>
    </source>
</evidence>
<reference evidence="2 3" key="1">
    <citation type="journal article" date="2014" name="FEMS Microbiol. Lett.">
        <title>Draft genome sequences of three Holospora species (Holospora obtusa, Holospora undulata, and Holospora elegans), endonuclear symbiotic bacteria of the ciliate Paramecium caudatum.</title>
        <authorList>
            <person name="Dohra H."/>
            <person name="Tanaka K."/>
            <person name="Suzuki T."/>
            <person name="Fujishima M."/>
            <person name="Suzuki H."/>
        </authorList>
    </citation>
    <scope>NUCLEOTIDE SEQUENCE [LARGE SCALE GENOMIC DNA]</scope>
    <source>
        <strain evidence="2 3">E1</strain>
    </source>
</reference>
<evidence type="ECO:0000313" key="2">
    <source>
        <dbReference type="EMBL" id="GAJ46228.1"/>
    </source>
</evidence>
<proteinExistence type="predicted"/>
<dbReference type="Proteomes" id="UP000024842">
    <property type="component" value="Unassembled WGS sequence"/>
</dbReference>